<keyword evidence="3" id="KW-1185">Reference proteome</keyword>
<protein>
    <submittedName>
        <fullName evidence="2">Ribosomal protein S18 acetylase RimI</fullName>
    </submittedName>
</protein>
<dbReference type="SUPFAM" id="SSF55729">
    <property type="entry name" value="Acyl-CoA N-acyltransferases (Nat)"/>
    <property type="match status" value="1"/>
</dbReference>
<name>A0A1T4L8E4_9FIRM</name>
<dbReference type="InterPro" id="IPR016181">
    <property type="entry name" value="Acyl_CoA_acyltransferase"/>
</dbReference>
<accession>A0A1T4L8E4</accession>
<evidence type="ECO:0000313" key="2">
    <source>
        <dbReference type="EMBL" id="SJZ50840.1"/>
    </source>
</evidence>
<dbReference type="GO" id="GO:0016747">
    <property type="term" value="F:acyltransferase activity, transferring groups other than amino-acyl groups"/>
    <property type="evidence" value="ECO:0007669"/>
    <property type="project" value="InterPro"/>
</dbReference>
<dbReference type="EMBL" id="FUXA01000005">
    <property type="protein sequence ID" value="SJZ50840.1"/>
    <property type="molecule type" value="Genomic_DNA"/>
</dbReference>
<keyword evidence="2" id="KW-0689">Ribosomal protein</keyword>
<dbReference type="RefSeq" id="WP_078786468.1">
    <property type="nucleotide sequence ID" value="NZ_FMTO01000005.1"/>
</dbReference>
<dbReference type="Proteomes" id="UP000189857">
    <property type="component" value="Unassembled WGS sequence"/>
</dbReference>
<feature type="domain" description="N-acetyltransferase" evidence="1">
    <location>
        <begin position="8"/>
        <end position="148"/>
    </location>
</feature>
<dbReference type="Pfam" id="PF00583">
    <property type="entry name" value="Acetyltransf_1"/>
    <property type="match status" value="1"/>
</dbReference>
<dbReference type="Gene3D" id="3.40.630.30">
    <property type="match status" value="1"/>
</dbReference>
<reference evidence="2 3" key="1">
    <citation type="submission" date="2017-02" db="EMBL/GenBank/DDBJ databases">
        <authorList>
            <person name="Peterson S.W."/>
        </authorList>
    </citation>
    <scope>NUCLEOTIDE SEQUENCE [LARGE SCALE GENOMIC DNA]</scope>
    <source>
        <strain evidence="2 3">ATCC 17233</strain>
    </source>
</reference>
<evidence type="ECO:0000313" key="3">
    <source>
        <dbReference type="Proteomes" id="UP000189857"/>
    </source>
</evidence>
<dbReference type="PROSITE" id="PS51186">
    <property type="entry name" value="GNAT"/>
    <property type="match status" value="1"/>
</dbReference>
<proteinExistence type="predicted"/>
<dbReference type="AlphaFoldDB" id="A0A1T4L8E4"/>
<dbReference type="GO" id="GO:0005840">
    <property type="term" value="C:ribosome"/>
    <property type="evidence" value="ECO:0007669"/>
    <property type="project" value="UniProtKB-KW"/>
</dbReference>
<keyword evidence="2" id="KW-0687">Ribonucleoprotein</keyword>
<dbReference type="PANTHER" id="PTHR43072:SF60">
    <property type="entry name" value="L-2,4-DIAMINOBUTYRIC ACID ACETYLTRANSFERASE"/>
    <property type="match status" value="1"/>
</dbReference>
<dbReference type="OrthoDB" id="360261at2"/>
<evidence type="ECO:0000259" key="1">
    <source>
        <dbReference type="PROSITE" id="PS51186"/>
    </source>
</evidence>
<sequence>MEGKKGLVTVRPVTETDAAEVCMICCEDLGYQCDKSLVKLRISQLDTEREAVFVAIFEDRIVGFIHVERYNTLYFETMANILGLAVSSKVRKHGIGKALVEKAEEWANENDIALMRLNSGASRSGAHEFYRHLGYASEKNQLRFVKKL</sequence>
<dbReference type="PANTHER" id="PTHR43072">
    <property type="entry name" value="N-ACETYLTRANSFERASE"/>
    <property type="match status" value="1"/>
</dbReference>
<gene>
    <name evidence="2" type="ORF">SAMN02745110_00722</name>
</gene>
<dbReference type="CDD" id="cd04301">
    <property type="entry name" value="NAT_SF"/>
    <property type="match status" value="1"/>
</dbReference>
<dbReference type="InterPro" id="IPR000182">
    <property type="entry name" value="GNAT_dom"/>
</dbReference>
<organism evidence="2 3">
    <name type="scientific">Eubacterium ruminantium</name>
    <dbReference type="NCBI Taxonomy" id="42322"/>
    <lineage>
        <taxon>Bacteria</taxon>
        <taxon>Bacillati</taxon>
        <taxon>Bacillota</taxon>
        <taxon>Clostridia</taxon>
        <taxon>Eubacteriales</taxon>
        <taxon>Eubacteriaceae</taxon>
        <taxon>Eubacterium</taxon>
    </lineage>
</organism>